<feature type="transmembrane region" description="Helical" evidence="2">
    <location>
        <begin position="279"/>
        <end position="300"/>
    </location>
</feature>
<dbReference type="GO" id="GO:0005886">
    <property type="term" value="C:plasma membrane"/>
    <property type="evidence" value="ECO:0007669"/>
    <property type="project" value="TreeGrafter"/>
</dbReference>
<evidence type="ECO:0000313" key="4">
    <source>
        <dbReference type="EMBL" id="KAF2885492.1"/>
    </source>
</evidence>
<keyword evidence="5" id="KW-1185">Reference proteome</keyword>
<dbReference type="OrthoDB" id="10268090at2759"/>
<sequence>MADRLDIVLFGASGFTGKYCIGELHRLSKAKGRSLTWGIAGRSHAKLKLTLDEYKEKTSDDLSSVPIIIANVDDYDSLKQMTGRARILINCCGPYRFYGEPIIKACLETGTHQVDVTGEPQYMETMQLKYHKAAQDKSIYIISACGFDSIPADLGVVFLQKNFEGTLNSVETYLEGGEDPPQTPGSYGNYATWESAIHGIAHAGELGNLRRQLYPTRLPDFKPRLKPKASVHKSDVINSWCVPFLGSDRSVVLRSQRYFYEQKKMRPVQVQTYMGLDSILNLFLMIVFGGLFSFLVKYEFGRNLLLKHPKFFSAGMFAHDSPPEQKLKRVKFTITFYGKGWSEKLAGAEDEYATPPNKTVIGKVGGINPGYGITCSAVTLAAIVVLTEKDHLPEGGGVYPPGAAFADTTYIKQLQENGLSFEIVSSE</sequence>
<dbReference type="InterPro" id="IPR051276">
    <property type="entry name" value="Saccharopine_DH-like_oxidrdct"/>
</dbReference>
<dbReference type="GO" id="GO:0005739">
    <property type="term" value="C:mitochondrion"/>
    <property type="evidence" value="ECO:0007669"/>
    <property type="project" value="TreeGrafter"/>
</dbReference>
<organism evidence="4 5">
    <name type="scientific">Ignelater luminosus</name>
    <name type="common">Cucubano</name>
    <name type="synonym">Pyrophorus luminosus</name>
    <dbReference type="NCBI Taxonomy" id="2038154"/>
    <lineage>
        <taxon>Eukaryota</taxon>
        <taxon>Metazoa</taxon>
        <taxon>Ecdysozoa</taxon>
        <taxon>Arthropoda</taxon>
        <taxon>Hexapoda</taxon>
        <taxon>Insecta</taxon>
        <taxon>Pterygota</taxon>
        <taxon>Neoptera</taxon>
        <taxon>Endopterygota</taxon>
        <taxon>Coleoptera</taxon>
        <taxon>Polyphaga</taxon>
        <taxon>Elateriformia</taxon>
        <taxon>Elateroidea</taxon>
        <taxon>Elateridae</taxon>
        <taxon>Agrypninae</taxon>
        <taxon>Pyrophorini</taxon>
        <taxon>Ignelater</taxon>
    </lineage>
</organism>
<dbReference type="EMBL" id="VTPC01089916">
    <property type="protein sequence ID" value="KAF2885492.1"/>
    <property type="molecule type" value="Genomic_DNA"/>
</dbReference>
<comment type="similarity">
    <text evidence="1">Belongs to the saccharopine dehydrogenase family.</text>
</comment>
<evidence type="ECO:0000313" key="5">
    <source>
        <dbReference type="Proteomes" id="UP000801492"/>
    </source>
</evidence>
<reference evidence="4" key="1">
    <citation type="submission" date="2019-08" db="EMBL/GenBank/DDBJ databases">
        <title>The genome of the North American firefly Photinus pyralis.</title>
        <authorList>
            <consortium name="Photinus pyralis genome working group"/>
            <person name="Fallon T.R."/>
            <person name="Sander Lower S.E."/>
            <person name="Weng J.-K."/>
        </authorList>
    </citation>
    <scope>NUCLEOTIDE SEQUENCE</scope>
    <source>
        <strain evidence="4">TRF0915ILg1</strain>
        <tissue evidence="4">Whole body</tissue>
    </source>
</reference>
<keyword evidence="2" id="KW-1133">Transmembrane helix</keyword>
<proteinExistence type="inferred from homology"/>
<dbReference type="Pfam" id="PF03435">
    <property type="entry name" value="Sacchrp_dh_NADP"/>
    <property type="match status" value="1"/>
</dbReference>
<feature type="domain" description="Saccharopine dehydrogenase NADP binding" evidence="3">
    <location>
        <begin position="7"/>
        <end position="142"/>
    </location>
</feature>
<dbReference type="GO" id="GO:0009247">
    <property type="term" value="P:glycolipid biosynthetic process"/>
    <property type="evidence" value="ECO:0007669"/>
    <property type="project" value="TreeGrafter"/>
</dbReference>
<evidence type="ECO:0000259" key="3">
    <source>
        <dbReference type="Pfam" id="PF03435"/>
    </source>
</evidence>
<accession>A0A8K0G234</accession>
<dbReference type="PANTHER" id="PTHR12286">
    <property type="entry name" value="SACCHAROPINE DEHYDROGENASE-LIKE OXIDOREDUCTASE"/>
    <property type="match status" value="1"/>
</dbReference>
<dbReference type="Gene3D" id="3.40.50.720">
    <property type="entry name" value="NAD(P)-binding Rossmann-like Domain"/>
    <property type="match status" value="1"/>
</dbReference>
<dbReference type="Proteomes" id="UP000801492">
    <property type="component" value="Unassembled WGS sequence"/>
</dbReference>
<dbReference type="FunFam" id="3.40.50.720:FF:000178">
    <property type="entry name" value="Saccharopine dehydrogenase-like oxidoreductase"/>
    <property type="match status" value="1"/>
</dbReference>
<evidence type="ECO:0000256" key="1">
    <source>
        <dbReference type="ARBA" id="ARBA00038048"/>
    </source>
</evidence>
<dbReference type="GO" id="GO:0005811">
    <property type="term" value="C:lipid droplet"/>
    <property type="evidence" value="ECO:0007669"/>
    <property type="project" value="TreeGrafter"/>
</dbReference>
<evidence type="ECO:0000256" key="2">
    <source>
        <dbReference type="SAM" id="Phobius"/>
    </source>
</evidence>
<dbReference type="InterPro" id="IPR036291">
    <property type="entry name" value="NAD(P)-bd_dom_sf"/>
</dbReference>
<dbReference type="AlphaFoldDB" id="A0A8K0G234"/>
<keyword evidence="2" id="KW-0472">Membrane</keyword>
<name>A0A8K0G234_IGNLU</name>
<dbReference type="SUPFAM" id="SSF51735">
    <property type="entry name" value="NAD(P)-binding Rossmann-fold domains"/>
    <property type="match status" value="1"/>
</dbReference>
<dbReference type="PANTHER" id="PTHR12286:SF5">
    <property type="entry name" value="SACCHAROPINE DEHYDROGENASE-LIKE OXIDOREDUCTASE"/>
    <property type="match status" value="1"/>
</dbReference>
<protein>
    <recommendedName>
        <fullName evidence="3">Saccharopine dehydrogenase NADP binding domain-containing protein</fullName>
    </recommendedName>
</protein>
<gene>
    <name evidence="4" type="ORF">ILUMI_20642</name>
</gene>
<keyword evidence="2" id="KW-0812">Transmembrane</keyword>
<comment type="caution">
    <text evidence="4">The sequence shown here is derived from an EMBL/GenBank/DDBJ whole genome shotgun (WGS) entry which is preliminary data.</text>
</comment>
<dbReference type="InterPro" id="IPR005097">
    <property type="entry name" value="Sacchrp_dh_NADP-bd"/>
</dbReference>